<feature type="transmembrane region" description="Helical" evidence="2">
    <location>
        <begin position="46"/>
        <end position="66"/>
    </location>
</feature>
<feature type="transmembrane region" description="Helical" evidence="2">
    <location>
        <begin position="117"/>
        <end position="136"/>
    </location>
</feature>
<keyword evidence="3" id="KW-0328">Glycosyltransferase</keyword>
<keyword evidence="2" id="KW-1133">Transmembrane helix</keyword>
<protein>
    <submittedName>
        <fullName evidence="3">Mannosyltransferase</fullName>
        <ecNumber evidence="3">2.4.1.-</ecNumber>
    </submittedName>
</protein>
<feature type="transmembrane region" description="Helical" evidence="2">
    <location>
        <begin position="234"/>
        <end position="255"/>
    </location>
</feature>
<accession>A0ABU0PJJ0</accession>
<keyword evidence="2" id="KW-0812">Transmembrane</keyword>
<feature type="transmembrane region" description="Helical" evidence="2">
    <location>
        <begin position="356"/>
        <end position="375"/>
    </location>
</feature>
<feature type="transmembrane region" description="Helical" evidence="2">
    <location>
        <begin position="327"/>
        <end position="344"/>
    </location>
</feature>
<comment type="caution">
    <text evidence="3">The sequence shown here is derived from an EMBL/GenBank/DDBJ whole genome shotgun (WGS) entry which is preliminary data.</text>
</comment>
<dbReference type="GO" id="GO:0016757">
    <property type="term" value="F:glycosyltransferase activity"/>
    <property type="evidence" value="ECO:0007669"/>
    <property type="project" value="UniProtKB-KW"/>
</dbReference>
<feature type="transmembrane region" description="Helical" evidence="2">
    <location>
        <begin position="293"/>
        <end position="315"/>
    </location>
</feature>
<dbReference type="EMBL" id="JAUSXB010000001">
    <property type="protein sequence ID" value="MDQ0673446.1"/>
    <property type="molecule type" value="Genomic_DNA"/>
</dbReference>
<feature type="region of interest" description="Disordered" evidence="1">
    <location>
        <begin position="1"/>
        <end position="26"/>
    </location>
</feature>
<gene>
    <name evidence="3" type="ORF">QFZ36_001007</name>
</gene>
<keyword evidence="2" id="KW-0472">Membrane</keyword>
<name>A0ABU0PJJ0_9MICC</name>
<feature type="transmembrane region" description="Helical" evidence="2">
    <location>
        <begin position="382"/>
        <end position="398"/>
    </location>
</feature>
<dbReference type="EC" id="2.4.1.-" evidence="3"/>
<evidence type="ECO:0000256" key="1">
    <source>
        <dbReference type="SAM" id="MobiDB-lite"/>
    </source>
</evidence>
<evidence type="ECO:0000313" key="4">
    <source>
        <dbReference type="Proteomes" id="UP001236806"/>
    </source>
</evidence>
<dbReference type="Proteomes" id="UP001236806">
    <property type="component" value="Unassembled WGS sequence"/>
</dbReference>
<sequence length="527" mass="56800">MRNRKGITPVELDPVTSSLRPNPSEAARTENEIIAKPANAIWRRPIASSLLLGLLGLVVSFLGVWIPSPWLDEAATAHIIGYSLGDMAELWRHIDGVFGPYYVFMHFWAKLTEITPFWLRFPSLLAVGVGTAAMAAAGRAVGGWKAQLAYALCFALLPRTTAMAIEARPYAMSAMFTALALLSVVKLRASKSAWYCVALGLSMIGAVGTHLFSALPLLGLITVAVIVLPNRSRIALVVTSALAGLACLPLCILAVQQRHQVGWIATAPFNLTDQVLVEAWFTSRVDPNPSGPFVPLHYVAVVLSILAALTVILALFARRSSLPKTRLAIAAVPLVLAVGVLWGESVIHEPVLMGRYFTSSAPFFAMLVAECLLLLRPYAKQILASLLAFGCVALIISQREPYAKIPWNDFSFVASTVDTQANSGDGLLIETSPVPTDTARSAVDLYPHAFSGLVDIAQPQRAPLTHPISVDPPRVDLSTLAQLPTRIWLVSKVQQDSEYAVQLTNLGFRPASASSGPGHTVTLWVQH</sequence>
<reference evidence="3 4" key="1">
    <citation type="submission" date="2023-07" db="EMBL/GenBank/DDBJ databases">
        <title>Comparative genomics of wheat-associated soil bacteria to identify genetic determinants of phenazine resistance.</title>
        <authorList>
            <person name="Mouncey N."/>
        </authorList>
    </citation>
    <scope>NUCLEOTIDE SEQUENCE [LARGE SCALE GENOMIC DNA]</scope>
    <source>
        <strain evidence="3 4">W1I3</strain>
    </source>
</reference>
<evidence type="ECO:0000313" key="3">
    <source>
        <dbReference type="EMBL" id="MDQ0673446.1"/>
    </source>
</evidence>
<keyword evidence="3" id="KW-0808">Transferase</keyword>
<feature type="transmembrane region" description="Helical" evidence="2">
    <location>
        <begin position="171"/>
        <end position="189"/>
    </location>
</feature>
<organism evidence="3 4">
    <name type="scientific">Pseudarthrobacter siccitolerans</name>
    <dbReference type="NCBI Taxonomy" id="861266"/>
    <lineage>
        <taxon>Bacteria</taxon>
        <taxon>Bacillati</taxon>
        <taxon>Actinomycetota</taxon>
        <taxon>Actinomycetes</taxon>
        <taxon>Micrococcales</taxon>
        <taxon>Micrococcaceae</taxon>
        <taxon>Pseudarthrobacter</taxon>
    </lineage>
</organism>
<proteinExistence type="predicted"/>
<evidence type="ECO:0000256" key="2">
    <source>
        <dbReference type="SAM" id="Phobius"/>
    </source>
</evidence>
<keyword evidence="4" id="KW-1185">Reference proteome</keyword>
<feature type="transmembrane region" description="Helical" evidence="2">
    <location>
        <begin position="201"/>
        <end position="228"/>
    </location>
</feature>